<name>A0A4Y9XNA0_9AGAM</name>
<protein>
    <recommendedName>
        <fullName evidence="1">Aldos-2-ulose dehydratase/isomerase (AUDH) Cupin domain-containing protein</fullName>
    </recommendedName>
</protein>
<accession>A0A4Y9XNA0</accession>
<dbReference type="Proteomes" id="UP000298327">
    <property type="component" value="Unassembled WGS sequence"/>
</dbReference>
<dbReference type="InterPro" id="IPR040887">
    <property type="entry name" value="AUDH_Cupin"/>
</dbReference>
<feature type="domain" description="Aldos-2-ulose dehydratase/isomerase (AUDH) Cupin" evidence="1">
    <location>
        <begin position="5"/>
        <end position="292"/>
    </location>
</feature>
<gene>
    <name evidence="2" type="ORF">EVG20_g10834</name>
</gene>
<keyword evidence="3" id="KW-1185">Reference proteome</keyword>
<proteinExistence type="predicted"/>
<sequence>MAASQQIVATKLNHEIVLRVPRPTSVEVSDEVGLLDVASRRLYLVVVPRNKTYDVEPGSGIKVIAGSVSWADKAGSIHERSRAIDPFTVVSTIVESKDKTVTAGHEGAIIFLMKGSGAQSSSGPYSDMSQLLARTIFPDRFPAEVRQMQFPWVQVSDRPWANGKWKGVEFYNIAGFYVRYADSDENLCHIQFWTAGVNVNAGFHNHIEGTVCEIHVCIVNGTGKGGMSWATVADDQFKPTEPDLSKTDNQVIPSMYEQGPMWRTVTDGPPKLRVNGTVDYGWHAWIAGEGDPKNQ</sequence>
<dbReference type="Gene3D" id="2.60.120.990">
    <property type="match status" value="1"/>
</dbReference>
<dbReference type="OrthoDB" id="5378718at2759"/>
<evidence type="ECO:0000313" key="2">
    <source>
        <dbReference type="EMBL" id="TFY51794.1"/>
    </source>
</evidence>
<evidence type="ECO:0000313" key="3">
    <source>
        <dbReference type="Proteomes" id="UP000298327"/>
    </source>
</evidence>
<organism evidence="2 3">
    <name type="scientific">Dentipellis fragilis</name>
    <dbReference type="NCBI Taxonomy" id="205917"/>
    <lineage>
        <taxon>Eukaryota</taxon>
        <taxon>Fungi</taxon>
        <taxon>Dikarya</taxon>
        <taxon>Basidiomycota</taxon>
        <taxon>Agaricomycotina</taxon>
        <taxon>Agaricomycetes</taxon>
        <taxon>Russulales</taxon>
        <taxon>Hericiaceae</taxon>
        <taxon>Dentipellis</taxon>
    </lineage>
</organism>
<evidence type="ECO:0000259" key="1">
    <source>
        <dbReference type="Pfam" id="PF18637"/>
    </source>
</evidence>
<reference evidence="2 3" key="1">
    <citation type="submission" date="2019-02" db="EMBL/GenBank/DDBJ databases">
        <title>Genome sequencing of the rare red list fungi Dentipellis fragilis.</title>
        <authorList>
            <person name="Buettner E."/>
            <person name="Kellner H."/>
        </authorList>
    </citation>
    <scope>NUCLEOTIDE SEQUENCE [LARGE SCALE GENOMIC DNA]</scope>
    <source>
        <strain evidence="2 3">DSM 105465</strain>
    </source>
</reference>
<comment type="caution">
    <text evidence="2">The sequence shown here is derived from an EMBL/GenBank/DDBJ whole genome shotgun (WGS) entry which is preliminary data.</text>
</comment>
<dbReference type="AlphaFoldDB" id="A0A4Y9XNA0"/>
<dbReference type="EMBL" id="SEOQ01001434">
    <property type="protein sequence ID" value="TFY51794.1"/>
    <property type="molecule type" value="Genomic_DNA"/>
</dbReference>
<feature type="non-terminal residue" evidence="2">
    <location>
        <position position="295"/>
    </location>
</feature>
<dbReference type="Pfam" id="PF18637">
    <property type="entry name" value="AUDH_Cupin"/>
    <property type="match status" value="1"/>
</dbReference>